<evidence type="ECO:0000313" key="3">
    <source>
        <dbReference type="EMBL" id="AGY59307.1"/>
    </source>
</evidence>
<accession>U5QK34</accession>
<evidence type="ECO:0000259" key="2">
    <source>
        <dbReference type="Pfam" id="PF05360"/>
    </source>
</evidence>
<keyword evidence="1" id="KW-0472">Membrane</keyword>
<feature type="domain" description="YiaAB two helix" evidence="2">
    <location>
        <begin position="18"/>
        <end position="70"/>
    </location>
</feature>
<dbReference type="eggNOG" id="COG4298">
    <property type="taxonomic scope" value="Bacteria"/>
</dbReference>
<dbReference type="InterPro" id="IPR038972">
    <property type="entry name" value="YiaA-like"/>
</dbReference>
<dbReference type="GO" id="GO:0005886">
    <property type="term" value="C:plasma membrane"/>
    <property type="evidence" value="ECO:0007669"/>
    <property type="project" value="TreeGrafter"/>
</dbReference>
<keyword evidence="1" id="KW-1133">Transmembrane helix</keyword>
<keyword evidence="4" id="KW-1185">Reference proteome</keyword>
<dbReference type="InterPro" id="IPR008024">
    <property type="entry name" value="YiaAB"/>
</dbReference>
<keyword evidence="1" id="KW-0812">Transmembrane</keyword>
<dbReference type="EMBL" id="CP003587">
    <property type="protein sequence ID" value="AGY59307.1"/>
    <property type="molecule type" value="Genomic_DNA"/>
</dbReference>
<sequence>MRSEEMYQAGANIHSPAWLAQAWANMLLSLVLTAGGIFYLPVDQWIKGFLAMGLSFSLASAISLTKTLRDLHEGKKLASRIDDAKLQKILVEHDPFTK</sequence>
<dbReference type="Proteomes" id="UP000017396">
    <property type="component" value="Chromosome"/>
</dbReference>
<protein>
    <recommendedName>
        <fullName evidence="2">YiaAB two helix domain-containing protein</fullName>
    </recommendedName>
</protein>
<dbReference type="PANTHER" id="PTHR37290">
    <property type="entry name" value="INNER MEMBRANE PROTEIN YIAA-RELATED"/>
    <property type="match status" value="1"/>
</dbReference>
<organism evidence="3 4">
    <name type="scientific">Gloeobacter kilaueensis (strain ATCC BAA-2537 / CCAP 1431/1 / ULC 316 / JS1)</name>
    <dbReference type="NCBI Taxonomy" id="1183438"/>
    <lineage>
        <taxon>Bacteria</taxon>
        <taxon>Bacillati</taxon>
        <taxon>Cyanobacteriota</taxon>
        <taxon>Cyanophyceae</taxon>
        <taxon>Gloeobacterales</taxon>
        <taxon>Gloeobacteraceae</taxon>
        <taxon>Gloeobacter</taxon>
    </lineage>
</organism>
<dbReference type="PANTHER" id="PTHR37290:SF1">
    <property type="entry name" value="INNER MEMBRANE PROTEIN YIAA"/>
    <property type="match status" value="1"/>
</dbReference>
<dbReference type="KEGG" id="glj:GKIL_3061"/>
<evidence type="ECO:0000256" key="1">
    <source>
        <dbReference type="SAM" id="Phobius"/>
    </source>
</evidence>
<dbReference type="STRING" id="1183438.GKIL_3061"/>
<dbReference type="HOGENOM" id="CLU_172326_1_0_3"/>
<reference evidence="3 4" key="1">
    <citation type="journal article" date="2013" name="PLoS ONE">
        <title>Cultivation and Complete Genome Sequencing of Gloeobacter kilaueensis sp. nov., from a Lava Cave in Kilauea Caldera, Hawai'i.</title>
        <authorList>
            <person name="Saw J.H."/>
            <person name="Schatz M."/>
            <person name="Brown M.V."/>
            <person name="Kunkel D.D."/>
            <person name="Foster J.S."/>
            <person name="Shick H."/>
            <person name="Christensen S."/>
            <person name="Hou S."/>
            <person name="Wan X."/>
            <person name="Donachie S.P."/>
        </authorList>
    </citation>
    <scope>NUCLEOTIDE SEQUENCE [LARGE SCALE GENOMIC DNA]</scope>
    <source>
        <strain evidence="4">JS</strain>
    </source>
</reference>
<gene>
    <name evidence="3" type="ORF">GKIL_3061</name>
</gene>
<proteinExistence type="predicted"/>
<dbReference type="AlphaFoldDB" id="U5QK34"/>
<name>U5QK34_GLOK1</name>
<feature type="transmembrane region" description="Helical" evidence="1">
    <location>
        <begin position="20"/>
        <end position="39"/>
    </location>
</feature>
<dbReference type="Pfam" id="PF05360">
    <property type="entry name" value="YiaAB"/>
    <property type="match status" value="1"/>
</dbReference>
<dbReference type="GO" id="GO:0006974">
    <property type="term" value="P:DNA damage response"/>
    <property type="evidence" value="ECO:0007669"/>
    <property type="project" value="TreeGrafter"/>
</dbReference>
<evidence type="ECO:0000313" key="4">
    <source>
        <dbReference type="Proteomes" id="UP000017396"/>
    </source>
</evidence>
<dbReference type="RefSeq" id="WP_023174559.1">
    <property type="nucleotide sequence ID" value="NC_022600.1"/>
</dbReference>